<dbReference type="InterPro" id="IPR015797">
    <property type="entry name" value="NUDIX_hydrolase-like_dom_sf"/>
</dbReference>
<sequence>MAYRAYGIINDTEKDVLVMGAKRAGFLAGFLVFFGGRLEDEEPGKDAFLRELAEESHKRVGCASDDVRRFKVIHTMEPEPADLIFFRCVNPTYTTGEIPHGDEMGSVVAVSVDKLLSRLPDDPGEVTPTLVANILVEIYGGGEDIASYRASGIMRALRDYLVKYYYRE</sequence>
<comment type="caution">
    <text evidence="1">The sequence shown here is derived from an EMBL/GenBank/DDBJ whole genome shotgun (WGS) entry which is preliminary data.</text>
</comment>
<name>A0A8J3S126_PLARO</name>
<keyword evidence="2" id="KW-1185">Reference proteome</keyword>
<organism evidence="1 2">
    <name type="scientific">Planobispora rosea</name>
    <dbReference type="NCBI Taxonomy" id="35762"/>
    <lineage>
        <taxon>Bacteria</taxon>
        <taxon>Bacillati</taxon>
        <taxon>Actinomycetota</taxon>
        <taxon>Actinomycetes</taxon>
        <taxon>Streptosporangiales</taxon>
        <taxon>Streptosporangiaceae</taxon>
        <taxon>Planobispora</taxon>
    </lineage>
</organism>
<evidence type="ECO:0000313" key="2">
    <source>
        <dbReference type="Proteomes" id="UP000655044"/>
    </source>
</evidence>
<proteinExistence type="predicted"/>
<dbReference type="EMBL" id="BOOI01000019">
    <property type="protein sequence ID" value="GIH83961.1"/>
    <property type="molecule type" value="Genomic_DNA"/>
</dbReference>
<gene>
    <name evidence="1" type="ORF">Pro02_23690</name>
</gene>
<dbReference type="SUPFAM" id="SSF55811">
    <property type="entry name" value="Nudix"/>
    <property type="match status" value="1"/>
</dbReference>
<dbReference type="OrthoDB" id="9810648at2"/>
<evidence type="ECO:0000313" key="1">
    <source>
        <dbReference type="EMBL" id="GIH83961.1"/>
    </source>
</evidence>
<dbReference type="AlphaFoldDB" id="A0A8J3S126"/>
<dbReference type="Gene3D" id="3.90.79.10">
    <property type="entry name" value="Nucleoside Triphosphate Pyrophosphohydrolase"/>
    <property type="match status" value="1"/>
</dbReference>
<dbReference type="RefSeq" id="WP_141703647.1">
    <property type="nucleotide sequence ID" value="NZ_BMQP01000007.1"/>
</dbReference>
<accession>A0A8J3S126</accession>
<protein>
    <recommendedName>
        <fullName evidence="3">Nudix hydrolase domain-containing protein</fullName>
    </recommendedName>
</protein>
<evidence type="ECO:0008006" key="3">
    <source>
        <dbReference type="Google" id="ProtNLM"/>
    </source>
</evidence>
<reference evidence="1" key="1">
    <citation type="submission" date="2021-01" db="EMBL/GenBank/DDBJ databases">
        <title>Whole genome shotgun sequence of Planobispora rosea NBRC 15558.</title>
        <authorList>
            <person name="Komaki H."/>
            <person name="Tamura T."/>
        </authorList>
    </citation>
    <scope>NUCLEOTIDE SEQUENCE</scope>
    <source>
        <strain evidence="1">NBRC 15558</strain>
    </source>
</reference>
<dbReference type="Proteomes" id="UP000655044">
    <property type="component" value="Unassembled WGS sequence"/>
</dbReference>